<accession>A0ABZ3FAY6</accession>
<keyword evidence="2" id="KW-1185">Reference proteome</keyword>
<protein>
    <submittedName>
        <fullName evidence="1">Uncharacterized protein</fullName>
    </submittedName>
</protein>
<dbReference type="EMBL" id="CP154622">
    <property type="protein sequence ID" value="XAM40952.1"/>
    <property type="molecule type" value="Genomic_DNA"/>
</dbReference>
<reference evidence="1 2" key="1">
    <citation type="submission" date="2024-04" db="EMBL/GenBank/DDBJ databases">
        <title>Isolation and characterization of novel acetogenic strains of the genera Terrisporobacter and Acetoanaerobium.</title>
        <authorList>
            <person name="Boeer T."/>
            <person name="Schueler M.A."/>
            <person name="Lueschen A."/>
            <person name="Eysell L."/>
            <person name="Droege J."/>
            <person name="Heinemann M."/>
            <person name="Engelhardt L."/>
            <person name="Basen M."/>
            <person name="Daniel R."/>
        </authorList>
    </citation>
    <scope>NUCLEOTIDE SEQUENCE [LARGE SCALE GENOMIC DNA]</scope>
    <source>
        <strain evidence="1 2">ELB</strain>
    </source>
</reference>
<organism evidence="1 2">
    <name type="scientific">Terrisporobacter petrolearius</name>
    <dbReference type="NCBI Taxonomy" id="1460447"/>
    <lineage>
        <taxon>Bacteria</taxon>
        <taxon>Bacillati</taxon>
        <taxon>Bacillota</taxon>
        <taxon>Clostridia</taxon>
        <taxon>Peptostreptococcales</taxon>
        <taxon>Peptostreptococcaceae</taxon>
        <taxon>Terrisporobacter</taxon>
    </lineage>
</organism>
<evidence type="ECO:0000313" key="2">
    <source>
        <dbReference type="Proteomes" id="UP001477947"/>
    </source>
</evidence>
<proteinExistence type="predicted"/>
<dbReference type="Proteomes" id="UP001477947">
    <property type="component" value="Chromosome"/>
</dbReference>
<name>A0ABZ3FAY6_9FIRM</name>
<gene>
    <name evidence="1" type="ORF">TPELB_12620</name>
</gene>
<sequence>MNHIYVNIYTDKVKFYIVYYDQNERRQIKNDEIILPISFSMGDKLYYIKKIISTIIKQYNIESYCLEVDSDIGVDIVEAVKMEGVLEELFSSKGVMLWK</sequence>
<dbReference type="RefSeq" id="WP_234873756.1">
    <property type="nucleotide sequence ID" value="NZ_CP154622.1"/>
</dbReference>
<evidence type="ECO:0000313" key="1">
    <source>
        <dbReference type="EMBL" id="XAM40952.1"/>
    </source>
</evidence>